<keyword evidence="3" id="KW-1185">Reference proteome</keyword>
<feature type="compositionally biased region" description="Polar residues" evidence="1">
    <location>
        <begin position="83"/>
        <end position="107"/>
    </location>
</feature>
<dbReference type="EMBL" id="BGZK01001422">
    <property type="protein sequence ID" value="GBP79636.1"/>
    <property type="molecule type" value="Genomic_DNA"/>
</dbReference>
<reference evidence="2 3" key="1">
    <citation type="journal article" date="2019" name="Commun. Biol.">
        <title>The bagworm genome reveals a unique fibroin gene that provides high tensile strength.</title>
        <authorList>
            <person name="Kono N."/>
            <person name="Nakamura H."/>
            <person name="Ohtoshi R."/>
            <person name="Tomita M."/>
            <person name="Numata K."/>
            <person name="Arakawa K."/>
        </authorList>
    </citation>
    <scope>NUCLEOTIDE SEQUENCE [LARGE SCALE GENOMIC DNA]</scope>
</reference>
<feature type="region of interest" description="Disordered" evidence="1">
    <location>
        <begin position="82"/>
        <end position="125"/>
    </location>
</feature>
<sequence>MKEALEKTETSEFLFGSDLHTIIKKSKDLERSLKDLRAPYTKTQRTTLNYWGPSSATQPTQPPGGQRGNYLQKVRAVQRRYNRQTIQQEPQNRVATTRQHQWGTYRSTRGRRPAQSSTTKRRDRD</sequence>
<feature type="region of interest" description="Disordered" evidence="1">
    <location>
        <begin position="46"/>
        <end position="69"/>
    </location>
</feature>
<feature type="compositionally biased region" description="Polar residues" evidence="1">
    <location>
        <begin position="46"/>
        <end position="59"/>
    </location>
</feature>
<protein>
    <submittedName>
        <fullName evidence="2">Uncharacterized protein</fullName>
    </submittedName>
</protein>
<evidence type="ECO:0000313" key="3">
    <source>
        <dbReference type="Proteomes" id="UP000299102"/>
    </source>
</evidence>
<proteinExistence type="predicted"/>
<comment type="caution">
    <text evidence="2">The sequence shown here is derived from an EMBL/GenBank/DDBJ whole genome shotgun (WGS) entry which is preliminary data.</text>
</comment>
<dbReference type="Proteomes" id="UP000299102">
    <property type="component" value="Unassembled WGS sequence"/>
</dbReference>
<name>A0A4C1YTN0_EUMVA</name>
<gene>
    <name evidence="2" type="ORF">EVAR_45592_1</name>
</gene>
<evidence type="ECO:0000256" key="1">
    <source>
        <dbReference type="SAM" id="MobiDB-lite"/>
    </source>
</evidence>
<evidence type="ECO:0000313" key="2">
    <source>
        <dbReference type="EMBL" id="GBP79636.1"/>
    </source>
</evidence>
<dbReference type="OrthoDB" id="7701249at2759"/>
<accession>A0A4C1YTN0</accession>
<dbReference type="AlphaFoldDB" id="A0A4C1YTN0"/>
<organism evidence="2 3">
    <name type="scientific">Eumeta variegata</name>
    <name type="common">Bagworm moth</name>
    <name type="synonym">Eumeta japonica</name>
    <dbReference type="NCBI Taxonomy" id="151549"/>
    <lineage>
        <taxon>Eukaryota</taxon>
        <taxon>Metazoa</taxon>
        <taxon>Ecdysozoa</taxon>
        <taxon>Arthropoda</taxon>
        <taxon>Hexapoda</taxon>
        <taxon>Insecta</taxon>
        <taxon>Pterygota</taxon>
        <taxon>Neoptera</taxon>
        <taxon>Endopterygota</taxon>
        <taxon>Lepidoptera</taxon>
        <taxon>Glossata</taxon>
        <taxon>Ditrysia</taxon>
        <taxon>Tineoidea</taxon>
        <taxon>Psychidae</taxon>
        <taxon>Oiketicinae</taxon>
        <taxon>Eumeta</taxon>
    </lineage>
</organism>